<sequence length="242" mass="26711">MTLCEVAETPLVDYVPSVLRNHIGEILQSSLRNNSNNFPDTNSLQNESVTPSTFCTITPLGTGCASTTEGSAYQSNDEAMMKTRLVQGGSQDGTGSVRRIVVTEDTDNRSTIVAYFDMPAQRSNIHSRISGQMGELAGEENSMMGLSEGQKTTITSLSGYNACNEYCSPDDILLEDARSNARNSEDFSPMSLVLLPSSEIKPCLSINHPDFEQDKSEWIRITFRFGKGQDLEMKMRRSARLR</sequence>
<dbReference type="AlphaFoldDB" id="A0A3S5A078"/>
<dbReference type="Proteomes" id="UP000784294">
    <property type="component" value="Unassembled WGS sequence"/>
</dbReference>
<organism evidence="1 2">
    <name type="scientific">Protopolystoma xenopodis</name>
    <dbReference type="NCBI Taxonomy" id="117903"/>
    <lineage>
        <taxon>Eukaryota</taxon>
        <taxon>Metazoa</taxon>
        <taxon>Spiralia</taxon>
        <taxon>Lophotrochozoa</taxon>
        <taxon>Platyhelminthes</taxon>
        <taxon>Monogenea</taxon>
        <taxon>Polyopisthocotylea</taxon>
        <taxon>Polystomatidea</taxon>
        <taxon>Polystomatidae</taxon>
        <taxon>Protopolystoma</taxon>
    </lineage>
</organism>
<reference evidence="1" key="1">
    <citation type="submission" date="2018-11" db="EMBL/GenBank/DDBJ databases">
        <authorList>
            <consortium name="Pathogen Informatics"/>
        </authorList>
    </citation>
    <scope>NUCLEOTIDE SEQUENCE</scope>
</reference>
<accession>A0A3S5A078</accession>
<name>A0A3S5A078_9PLAT</name>
<evidence type="ECO:0000313" key="2">
    <source>
        <dbReference type="Proteomes" id="UP000784294"/>
    </source>
</evidence>
<gene>
    <name evidence="1" type="ORF">PXEA_LOCUS9778</name>
</gene>
<keyword evidence="2" id="KW-1185">Reference proteome</keyword>
<protein>
    <submittedName>
        <fullName evidence="1">Uncharacterized protein</fullName>
    </submittedName>
</protein>
<comment type="caution">
    <text evidence="1">The sequence shown here is derived from an EMBL/GenBank/DDBJ whole genome shotgun (WGS) entry which is preliminary data.</text>
</comment>
<dbReference type="EMBL" id="CAAALY010028053">
    <property type="protein sequence ID" value="VEL16338.1"/>
    <property type="molecule type" value="Genomic_DNA"/>
</dbReference>
<evidence type="ECO:0000313" key="1">
    <source>
        <dbReference type="EMBL" id="VEL16338.1"/>
    </source>
</evidence>
<proteinExistence type="predicted"/>